<evidence type="ECO:0000313" key="8">
    <source>
        <dbReference type="Proteomes" id="UP000018936"/>
    </source>
</evidence>
<proteinExistence type="inferred from homology"/>
<feature type="non-terminal residue" evidence="7">
    <location>
        <position position="271"/>
    </location>
</feature>
<dbReference type="OrthoDB" id="9032708at2759"/>
<comment type="caution">
    <text evidence="7">The sequence shown here is derived from an EMBL/GenBank/DDBJ whole genome shotgun (WGS) entry which is preliminary data.</text>
</comment>
<name>V8N6P1_OPHHA</name>
<accession>V8N6P1</accession>
<dbReference type="Pfam" id="PF00059">
    <property type="entry name" value="Lectin_C"/>
    <property type="match status" value="2"/>
</dbReference>
<evidence type="ECO:0000256" key="1">
    <source>
        <dbReference type="ARBA" id="ARBA00004613"/>
    </source>
</evidence>
<keyword evidence="4" id="KW-0106">Calcium</keyword>
<dbReference type="GO" id="GO:0005576">
    <property type="term" value="C:extracellular region"/>
    <property type="evidence" value="ECO:0007669"/>
    <property type="project" value="UniProtKB-SubCell"/>
</dbReference>
<dbReference type="InterPro" id="IPR001304">
    <property type="entry name" value="C-type_lectin-like"/>
</dbReference>
<feature type="domain" description="C-type lectin" evidence="6">
    <location>
        <begin position="15"/>
        <end position="102"/>
    </location>
</feature>
<gene>
    <name evidence="7" type="ORF">L345_16326</name>
</gene>
<evidence type="ECO:0000256" key="2">
    <source>
        <dbReference type="ARBA" id="ARBA00006250"/>
    </source>
</evidence>
<evidence type="ECO:0000256" key="5">
    <source>
        <dbReference type="ARBA" id="ARBA00023157"/>
    </source>
</evidence>
<dbReference type="PANTHER" id="PTHR22803">
    <property type="entry name" value="MANNOSE, PHOSPHOLIPASE, LECTIN RECEPTOR RELATED"/>
    <property type="match status" value="1"/>
</dbReference>
<dbReference type="InterPro" id="IPR016186">
    <property type="entry name" value="C-type_lectin-like/link_sf"/>
</dbReference>
<dbReference type="Gene3D" id="3.10.100.10">
    <property type="entry name" value="Mannose-Binding Protein A, subunit A"/>
    <property type="match status" value="3"/>
</dbReference>
<keyword evidence="3" id="KW-0964">Secreted</keyword>
<dbReference type="SUPFAM" id="SSF56436">
    <property type="entry name" value="C-type lectin-like"/>
    <property type="match status" value="3"/>
</dbReference>
<dbReference type="Proteomes" id="UP000018936">
    <property type="component" value="Unassembled WGS sequence"/>
</dbReference>
<organism evidence="7 8">
    <name type="scientific">Ophiophagus hannah</name>
    <name type="common">King cobra</name>
    <name type="synonym">Naja hannah</name>
    <dbReference type="NCBI Taxonomy" id="8665"/>
    <lineage>
        <taxon>Eukaryota</taxon>
        <taxon>Metazoa</taxon>
        <taxon>Chordata</taxon>
        <taxon>Craniata</taxon>
        <taxon>Vertebrata</taxon>
        <taxon>Euteleostomi</taxon>
        <taxon>Lepidosauria</taxon>
        <taxon>Squamata</taxon>
        <taxon>Bifurcata</taxon>
        <taxon>Unidentata</taxon>
        <taxon>Episquamata</taxon>
        <taxon>Toxicofera</taxon>
        <taxon>Serpentes</taxon>
        <taxon>Colubroidea</taxon>
        <taxon>Elapidae</taxon>
        <taxon>Elapinae</taxon>
        <taxon>Ophiophagus</taxon>
    </lineage>
</organism>
<dbReference type="AlphaFoldDB" id="V8N6P1"/>
<protein>
    <recommendedName>
        <fullName evidence="6">C-type lectin domain-containing protein</fullName>
    </recommendedName>
</protein>
<feature type="non-terminal residue" evidence="7">
    <location>
        <position position="1"/>
    </location>
</feature>
<keyword evidence="5" id="KW-1015">Disulfide bond</keyword>
<comment type="subcellular location">
    <subcellularLocation>
        <location evidence="1">Secreted</location>
    </subcellularLocation>
</comment>
<evidence type="ECO:0000256" key="3">
    <source>
        <dbReference type="ARBA" id="ARBA00022525"/>
    </source>
</evidence>
<dbReference type="InterPro" id="IPR016187">
    <property type="entry name" value="CTDL_fold"/>
</dbReference>
<dbReference type="InterPro" id="IPR050111">
    <property type="entry name" value="C-type_lectin/snaclec_domain"/>
</dbReference>
<comment type="similarity">
    <text evidence="2">Belongs to the true venom lectin family.</text>
</comment>
<reference evidence="7 8" key="1">
    <citation type="journal article" date="2013" name="Proc. Natl. Acad. Sci. U.S.A.">
        <title>The king cobra genome reveals dynamic gene evolution and adaptation in the snake venom system.</title>
        <authorList>
            <person name="Vonk F.J."/>
            <person name="Casewell N.R."/>
            <person name="Henkel C.V."/>
            <person name="Heimberg A.M."/>
            <person name="Jansen H.J."/>
            <person name="McCleary R.J."/>
            <person name="Kerkkamp H.M."/>
            <person name="Vos R.A."/>
            <person name="Guerreiro I."/>
            <person name="Calvete J.J."/>
            <person name="Wuster W."/>
            <person name="Woods A.E."/>
            <person name="Logan J.M."/>
            <person name="Harrison R.A."/>
            <person name="Castoe T.A."/>
            <person name="de Koning A.P."/>
            <person name="Pollock D.D."/>
            <person name="Yandell M."/>
            <person name="Calderon D."/>
            <person name="Renjifo C."/>
            <person name="Currier R.B."/>
            <person name="Salgado D."/>
            <person name="Pla D."/>
            <person name="Sanz L."/>
            <person name="Hyder A.S."/>
            <person name="Ribeiro J.M."/>
            <person name="Arntzen J.W."/>
            <person name="van den Thillart G.E."/>
            <person name="Boetzer M."/>
            <person name="Pirovano W."/>
            <person name="Dirks R.P."/>
            <person name="Spaink H.P."/>
            <person name="Duboule D."/>
            <person name="McGlinn E."/>
            <person name="Kini R.M."/>
            <person name="Richardson M.K."/>
        </authorList>
    </citation>
    <scope>NUCLEOTIDE SEQUENCE</scope>
    <source>
        <tissue evidence="7">Blood</tissue>
    </source>
</reference>
<evidence type="ECO:0000259" key="6">
    <source>
        <dbReference type="PROSITE" id="PS50041"/>
    </source>
</evidence>
<keyword evidence="8" id="KW-1185">Reference proteome</keyword>
<sequence>MAGVKGCCPDDWLSMNGFCYKLNDQQKSWNDAETESVDLAEYVSNYIKTDGGVWIGLNDADKKRVWEWTDRSSTDYLAWGPGEPNNQKKNEYCVELIAKTDWFPMNGLCYKVFEEKKNWNDAETFCRKHKPGCHLASIHSLAESADLAEYISDYITKKDNVWIGLNDPRKITRSGTTGPVTAPCLSSASANSRVKGCCCPDDWLSTNGFCYKVNDELKTWNDAEMFCRKLKPGCHFVSIHSMAESADLAEYVSNYLNGDGNVWIGLSDPRK</sequence>
<dbReference type="EMBL" id="AZIM01007455">
    <property type="protein sequence ID" value="ETE57954.1"/>
    <property type="molecule type" value="Genomic_DNA"/>
</dbReference>
<dbReference type="SMART" id="SM00034">
    <property type="entry name" value="CLECT"/>
    <property type="match status" value="2"/>
</dbReference>
<feature type="domain" description="C-type lectin" evidence="6">
    <location>
        <begin position="105"/>
        <end position="222"/>
    </location>
</feature>
<dbReference type="PROSITE" id="PS50041">
    <property type="entry name" value="C_TYPE_LECTIN_2"/>
    <property type="match status" value="2"/>
</dbReference>
<evidence type="ECO:0000313" key="7">
    <source>
        <dbReference type="EMBL" id="ETE57954.1"/>
    </source>
</evidence>
<evidence type="ECO:0000256" key="4">
    <source>
        <dbReference type="ARBA" id="ARBA00022837"/>
    </source>
</evidence>